<dbReference type="GO" id="GO:0003723">
    <property type="term" value="F:RNA binding"/>
    <property type="evidence" value="ECO:0007669"/>
    <property type="project" value="UniProtKB-UniRule"/>
</dbReference>
<dbReference type="Gene3D" id="3.30.1370.10">
    <property type="entry name" value="K Homology domain, type 1"/>
    <property type="match status" value="1"/>
</dbReference>
<keyword evidence="7" id="KW-0175">Coiled coil</keyword>
<keyword evidence="1 5" id="KW-0540">Nuclease</keyword>
<dbReference type="SMART" id="SM00322">
    <property type="entry name" value="KH"/>
    <property type="match status" value="1"/>
</dbReference>
<keyword evidence="4 5" id="KW-0694">RNA-binding</keyword>
<feature type="compositionally biased region" description="Polar residues" evidence="8">
    <location>
        <begin position="18"/>
        <end position="44"/>
    </location>
</feature>
<dbReference type="SMART" id="SM00471">
    <property type="entry name" value="HDc"/>
    <property type="match status" value="1"/>
</dbReference>
<dbReference type="PROSITE" id="PS51831">
    <property type="entry name" value="HD"/>
    <property type="match status" value="1"/>
</dbReference>
<proteinExistence type="inferred from homology"/>
<dbReference type="EC" id="3.1.-.-" evidence="5 6"/>
<evidence type="ECO:0000313" key="11">
    <source>
        <dbReference type="Proteomes" id="UP000034135"/>
    </source>
</evidence>
<dbReference type="NCBIfam" id="TIGR03319">
    <property type="entry name" value="RNase_Y"/>
    <property type="match status" value="1"/>
</dbReference>
<feature type="coiled-coil region" evidence="7">
    <location>
        <begin position="60"/>
        <end position="87"/>
    </location>
</feature>
<dbReference type="GO" id="GO:0006402">
    <property type="term" value="P:mRNA catabolic process"/>
    <property type="evidence" value="ECO:0007669"/>
    <property type="project" value="UniProtKB-UniRule"/>
</dbReference>
<evidence type="ECO:0000256" key="7">
    <source>
        <dbReference type="SAM" id="Coils"/>
    </source>
</evidence>
<evidence type="ECO:0000259" key="9">
    <source>
        <dbReference type="PROSITE" id="PS51831"/>
    </source>
</evidence>
<dbReference type="SUPFAM" id="SSF54791">
    <property type="entry name" value="Eukaryotic type KH-domain (KH-domain type I)"/>
    <property type="match status" value="1"/>
</dbReference>
<organism evidence="10 11">
    <name type="scientific">Candidatus Daviesbacteria bacterium GW2011_GWA1_42_6</name>
    <dbReference type="NCBI Taxonomy" id="1618420"/>
    <lineage>
        <taxon>Bacteria</taxon>
        <taxon>Candidatus Daviesiibacteriota</taxon>
    </lineage>
</organism>
<dbReference type="AlphaFoldDB" id="A0A0G1ARS9"/>
<evidence type="ECO:0000313" key="10">
    <source>
        <dbReference type="EMBL" id="KKS63669.1"/>
    </source>
</evidence>
<evidence type="ECO:0000256" key="3">
    <source>
        <dbReference type="ARBA" id="ARBA00022801"/>
    </source>
</evidence>
<dbReference type="Pfam" id="PF01966">
    <property type="entry name" value="HD"/>
    <property type="match status" value="1"/>
</dbReference>
<evidence type="ECO:0000256" key="6">
    <source>
        <dbReference type="NCBIfam" id="TIGR03319"/>
    </source>
</evidence>
<evidence type="ECO:0000256" key="2">
    <source>
        <dbReference type="ARBA" id="ARBA00022759"/>
    </source>
</evidence>
<dbReference type="Pfam" id="PF12072">
    <property type="entry name" value="RNase_Y_N"/>
    <property type="match status" value="1"/>
</dbReference>
<dbReference type="Proteomes" id="UP000034135">
    <property type="component" value="Unassembled WGS sequence"/>
</dbReference>
<name>A0A0G1ARS9_9BACT</name>
<evidence type="ECO:0000256" key="8">
    <source>
        <dbReference type="SAM" id="MobiDB-lite"/>
    </source>
</evidence>
<dbReference type="GO" id="GO:0004521">
    <property type="term" value="F:RNA endonuclease activity"/>
    <property type="evidence" value="ECO:0007669"/>
    <property type="project" value="UniProtKB-UniRule"/>
</dbReference>
<dbReference type="PANTHER" id="PTHR12826">
    <property type="entry name" value="RIBONUCLEASE Y"/>
    <property type="match status" value="1"/>
</dbReference>
<feature type="domain" description="HD" evidence="9">
    <location>
        <begin position="280"/>
        <end position="372"/>
    </location>
</feature>
<dbReference type="InterPro" id="IPR017705">
    <property type="entry name" value="Ribonuclease_Y"/>
</dbReference>
<dbReference type="InterPro" id="IPR036612">
    <property type="entry name" value="KH_dom_type_1_sf"/>
</dbReference>
<evidence type="ECO:0000256" key="1">
    <source>
        <dbReference type="ARBA" id="ARBA00022722"/>
    </source>
</evidence>
<comment type="function">
    <text evidence="5">Endoribonuclease that initiates mRNA decay.</text>
</comment>
<dbReference type="InterPro" id="IPR006674">
    <property type="entry name" value="HD_domain"/>
</dbReference>
<evidence type="ECO:0000256" key="4">
    <source>
        <dbReference type="ARBA" id="ARBA00022884"/>
    </source>
</evidence>
<dbReference type="InterPro" id="IPR003607">
    <property type="entry name" value="HD/PDEase_dom"/>
</dbReference>
<keyword evidence="3 5" id="KW-0378">Hydrolase</keyword>
<dbReference type="CDD" id="cd22431">
    <property type="entry name" value="KH-I_RNaseY"/>
    <property type="match status" value="1"/>
</dbReference>
<dbReference type="Pfam" id="PF00013">
    <property type="entry name" value="KH_1"/>
    <property type="match status" value="1"/>
</dbReference>
<dbReference type="GO" id="GO:0016787">
    <property type="term" value="F:hydrolase activity"/>
    <property type="evidence" value="ECO:0007669"/>
    <property type="project" value="UniProtKB-KW"/>
</dbReference>
<dbReference type="HAMAP" id="MF_00335">
    <property type="entry name" value="RNase_Y"/>
    <property type="match status" value="1"/>
</dbReference>
<sequence>MQKTFGSSHQPAAGSGQALRQDSGQALRQDSGQALRQDSGQANIDATKLAKREGILEERERFLAEKLKNVDEKLETLEKTRKDLISKLEKSSSISAEEAKKILLENVEKDLASEISKKIREAEEQIKVEADEKAKEILAEAMLHGVTDYVAEFTTSQVRLPDDEMKGRIIGKEGRNVRAFENATGVDVLMDETPGVLIISSFDPVRREIARVSLERLIQDGRIQPQRIEEIVESTKRDIEKLMLQAGEQLAHEVGVYNLPKELVEILGRFKYRYSYGQNLLQHTEEETRIGVALAKELGANVNVVRLGCLLHDIGKVVAEDEGTHVEKGVALSKKFGLPEEVVNCIAEHHEDKPFSSVESIICYISDAISGARPGARREDIEGYIKRIEDIEKIATSFEGVDKAFAVAAGREVRVIVYPDKISDDELPKLTHDIAQRISKEVMVPGQVKITAIREVRATELTMTV</sequence>
<dbReference type="SUPFAM" id="SSF109604">
    <property type="entry name" value="HD-domain/PDEase-like"/>
    <property type="match status" value="1"/>
</dbReference>
<dbReference type="InterPro" id="IPR004087">
    <property type="entry name" value="KH_dom"/>
</dbReference>
<accession>A0A0G1ARS9</accession>
<dbReference type="GO" id="GO:0005886">
    <property type="term" value="C:plasma membrane"/>
    <property type="evidence" value="ECO:0007669"/>
    <property type="project" value="UniProtKB-UniRule"/>
</dbReference>
<evidence type="ECO:0000256" key="5">
    <source>
        <dbReference type="HAMAP-Rule" id="MF_00335"/>
    </source>
</evidence>
<gene>
    <name evidence="5" type="primary">rny</name>
    <name evidence="10" type="ORF">UV33_C0049G0002</name>
</gene>
<dbReference type="PATRIC" id="fig|1618420.3.peg.519"/>
<comment type="caution">
    <text evidence="10">The sequence shown here is derived from an EMBL/GenBank/DDBJ whole genome shotgun (WGS) entry which is preliminary data.</text>
</comment>
<feature type="region of interest" description="Disordered" evidence="8">
    <location>
        <begin position="1"/>
        <end position="50"/>
    </location>
</feature>
<dbReference type="InterPro" id="IPR004088">
    <property type="entry name" value="KH_dom_type_1"/>
</dbReference>
<keyword evidence="2 5" id="KW-0255">Endonuclease</keyword>
<comment type="similarity">
    <text evidence="5">Belongs to the RNase Y family.</text>
</comment>
<protein>
    <recommendedName>
        <fullName evidence="5 6">Ribonuclease Y</fullName>
        <shortName evidence="5">RNase Y</shortName>
        <ecNumber evidence="5 6">3.1.-.-</ecNumber>
    </recommendedName>
</protein>
<dbReference type="Gene3D" id="1.10.3210.10">
    <property type="entry name" value="Hypothetical protein af1432"/>
    <property type="match status" value="1"/>
</dbReference>
<dbReference type="InterPro" id="IPR006675">
    <property type="entry name" value="HDIG_dom"/>
</dbReference>
<reference evidence="10 11" key="1">
    <citation type="journal article" date="2015" name="Nature">
        <title>rRNA introns, odd ribosomes, and small enigmatic genomes across a large radiation of phyla.</title>
        <authorList>
            <person name="Brown C.T."/>
            <person name="Hug L.A."/>
            <person name="Thomas B.C."/>
            <person name="Sharon I."/>
            <person name="Castelle C.J."/>
            <person name="Singh A."/>
            <person name="Wilkins M.J."/>
            <person name="Williams K.H."/>
            <person name="Banfield J.F."/>
        </authorList>
    </citation>
    <scope>NUCLEOTIDE SEQUENCE [LARGE SCALE GENOMIC DNA]</scope>
</reference>
<dbReference type="PANTHER" id="PTHR12826:SF15">
    <property type="entry name" value="RIBONUCLEASE Y"/>
    <property type="match status" value="1"/>
</dbReference>
<dbReference type="InterPro" id="IPR022711">
    <property type="entry name" value="RNase_Y_N"/>
</dbReference>
<feature type="compositionally biased region" description="Polar residues" evidence="8">
    <location>
        <begin position="1"/>
        <end position="10"/>
    </location>
</feature>
<dbReference type="EMBL" id="LCEB01000049">
    <property type="protein sequence ID" value="KKS63669.1"/>
    <property type="molecule type" value="Genomic_DNA"/>
</dbReference>
<dbReference type="NCBIfam" id="TIGR00277">
    <property type="entry name" value="HDIG"/>
    <property type="match status" value="1"/>
</dbReference>